<dbReference type="Pfam" id="PF13304">
    <property type="entry name" value="AAA_21"/>
    <property type="match status" value="1"/>
</dbReference>
<keyword evidence="5" id="KW-0408">Iron</keyword>
<dbReference type="GO" id="GO:0016887">
    <property type="term" value="F:ATP hydrolysis activity"/>
    <property type="evidence" value="ECO:0007669"/>
    <property type="project" value="InterPro"/>
</dbReference>
<evidence type="ECO:0000256" key="4">
    <source>
        <dbReference type="ARBA" id="ARBA00022496"/>
    </source>
</evidence>
<accession>A0A4P7QGJ0</accession>
<keyword evidence="3" id="KW-1003">Cell membrane</keyword>
<sequence length="246" mass="27027">MLLKSLRVTAPRSGDRAEYSYIWQLPVVRYLLRETLTLSSPVSIIAGDNGAGKSTLIEAIALRLGFGGSGGRIHDHKRMNTGTESPLSFHLYPRTSGVIQRGYFLRAETHMSLLAAGQHPEERAGRSVLDPSVDLFSRSHGESIFDVLDEHVHGEGLYIFDEPEAGLTVVRQMALLAEVTRQARRGGQFIIATHSPVLMAIPGAEIFNIGEDGINRVSREETEAVAAMREFLDDIDGTVRFLTEGL</sequence>
<evidence type="ECO:0000313" key="9">
    <source>
        <dbReference type="EMBL" id="QCB28882.1"/>
    </source>
</evidence>
<dbReference type="AlphaFoldDB" id="A0A4P7QGJ0"/>
<name>A0A4P7QGJ0_9CORY</name>
<protein>
    <submittedName>
        <fullName evidence="9">Vitamin B12 import ATP-binding protein BtuD</fullName>
        <ecNumber evidence="9">3.6.3.33</ecNumber>
    </submittedName>
</protein>
<dbReference type="KEGG" id="cee:CENDO_08040"/>
<keyword evidence="2" id="KW-0813">Transport</keyword>
<dbReference type="PANTHER" id="PTHR42771:SF2">
    <property type="entry name" value="IRON(3+)-HYDROXAMATE IMPORT ATP-BINDING PROTEIN FHUC"/>
    <property type="match status" value="1"/>
</dbReference>
<dbReference type="InterPro" id="IPR027417">
    <property type="entry name" value="P-loop_NTPase"/>
</dbReference>
<reference evidence="9 10" key="1">
    <citation type="submission" date="2019-04" db="EMBL/GenBank/DDBJ databases">
        <title>Corynebacterium endometrii sp. nov., isolated from the uterus of a cow with endometritis.</title>
        <authorList>
            <person name="Ballas P."/>
            <person name="Ruckert C."/>
            <person name="Wagener K."/>
            <person name="Drillich M."/>
            <person name="Kaempfer P."/>
            <person name="Busse H.-J."/>
            <person name="Ehling-Schulz M."/>
        </authorList>
    </citation>
    <scope>NUCLEOTIDE SEQUENCE [LARGE SCALE GENOMIC DNA]</scope>
    <source>
        <strain evidence="9 10">LMM-1653</strain>
    </source>
</reference>
<evidence type="ECO:0000256" key="5">
    <source>
        <dbReference type="ARBA" id="ARBA00023004"/>
    </source>
</evidence>
<keyword evidence="9" id="KW-0067">ATP-binding</keyword>
<evidence type="ECO:0000259" key="8">
    <source>
        <dbReference type="SMART" id="SM00382"/>
    </source>
</evidence>
<dbReference type="InterPro" id="IPR003959">
    <property type="entry name" value="ATPase_AAA_core"/>
</dbReference>
<dbReference type="InterPro" id="IPR003593">
    <property type="entry name" value="AAA+_ATPase"/>
</dbReference>
<organism evidence="9 10">
    <name type="scientific">Corynebacterium endometrii</name>
    <dbReference type="NCBI Taxonomy" id="2488819"/>
    <lineage>
        <taxon>Bacteria</taxon>
        <taxon>Bacillati</taxon>
        <taxon>Actinomycetota</taxon>
        <taxon>Actinomycetes</taxon>
        <taxon>Mycobacteriales</taxon>
        <taxon>Corynebacteriaceae</taxon>
        <taxon>Corynebacterium</taxon>
    </lineage>
</organism>
<dbReference type="Gene3D" id="3.40.50.300">
    <property type="entry name" value="P-loop containing nucleotide triphosphate hydrolases"/>
    <property type="match status" value="2"/>
</dbReference>
<keyword evidence="9" id="KW-0547">Nucleotide-binding</keyword>
<feature type="domain" description="AAA+ ATPase" evidence="8">
    <location>
        <begin position="39"/>
        <end position="221"/>
    </location>
</feature>
<gene>
    <name evidence="9" type="primary">btuD</name>
    <name evidence="9" type="ORF">CENDO_08040</name>
</gene>
<dbReference type="EMBL" id="CP039247">
    <property type="protein sequence ID" value="QCB28882.1"/>
    <property type="molecule type" value="Genomic_DNA"/>
</dbReference>
<keyword evidence="7" id="KW-0472">Membrane</keyword>
<evidence type="ECO:0000256" key="7">
    <source>
        <dbReference type="ARBA" id="ARBA00023136"/>
    </source>
</evidence>
<evidence type="ECO:0000313" key="10">
    <source>
        <dbReference type="Proteomes" id="UP000296352"/>
    </source>
</evidence>
<dbReference type="Proteomes" id="UP000296352">
    <property type="component" value="Chromosome"/>
</dbReference>
<dbReference type="SMART" id="SM00382">
    <property type="entry name" value="AAA"/>
    <property type="match status" value="1"/>
</dbReference>
<dbReference type="PANTHER" id="PTHR42771">
    <property type="entry name" value="IRON(3+)-HYDROXAMATE IMPORT ATP-BINDING PROTEIN FHUC"/>
    <property type="match status" value="1"/>
</dbReference>
<dbReference type="GO" id="GO:0005524">
    <property type="term" value="F:ATP binding"/>
    <property type="evidence" value="ECO:0007669"/>
    <property type="project" value="UniProtKB-KW"/>
</dbReference>
<dbReference type="InterPro" id="IPR038729">
    <property type="entry name" value="Rad50/SbcC_AAA"/>
</dbReference>
<comment type="subcellular location">
    <subcellularLocation>
        <location evidence="1">Cell membrane</location>
        <topology evidence="1">Peripheral membrane protein</topology>
    </subcellularLocation>
</comment>
<dbReference type="GO" id="GO:0006826">
    <property type="term" value="P:iron ion transport"/>
    <property type="evidence" value="ECO:0007669"/>
    <property type="project" value="UniProtKB-KW"/>
</dbReference>
<dbReference type="Pfam" id="PF13476">
    <property type="entry name" value="AAA_23"/>
    <property type="match status" value="1"/>
</dbReference>
<dbReference type="GO" id="GO:0006302">
    <property type="term" value="P:double-strand break repair"/>
    <property type="evidence" value="ECO:0007669"/>
    <property type="project" value="InterPro"/>
</dbReference>
<keyword evidence="10" id="KW-1185">Reference proteome</keyword>
<dbReference type="OrthoDB" id="9784297at2"/>
<dbReference type="GO" id="GO:0005886">
    <property type="term" value="C:plasma membrane"/>
    <property type="evidence" value="ECO:0007669"/>
    <property type="project" value="UniProtKB-SubCell"/>
</dbReference>
<evidence type="ECO:0000256" key="6">
    <source>
        <dbReference type="ARBA" id="ARBA00023065"/>
    </source>
</evidence>
<evidence type="ECO:0000256" key="2">
    <source>
        <dbReference type="ARBA" id="ARBA00022448"/>
    </source>
</evidence>
<evidence type="ECO:0000256" key="3">
    <source>
        <dbReference type="ARBA" id="ARBA00022475"/>
    </source>
</evidence>
<dbReference type="EC" id="3.6.3.33" evidence="9"/>
<dbReference type="SUPFAM" id="SSF52540">
    <property type="entry name" value="P-loop containing nucleoside triphosphate hydrolases"/>
    <property type="match status" value="1"/>
</dbReference>
<dbReference type="InterPro" id="IPR051535">
    <property type="entry name" value="Siderophore_ABC-ATPase"/>
</dbReference>
<keyword evidence="6" id="KW-0406">Ion transport</keyword>
<dbReference type="RefSeq" id="WP_136141557.1">
    <property type="nucleotide sequence ID" value="NZ_CP039247.1"/>
</dbReference>
<evidence type="ECO:0000256" key="1">
    <source>
        <dbReference type="ARBA" id="ARBA00004202"/>
    </source>
</evidence>
<keyword evidence="9" id="KW-0378">Hydrolase</keyword>
<keyword evidence="4" id="KW-0410">Iron transport</keyword>
<proteinExistence type="predicted"/>